<dbReference type="RefSeq" id="WP_162330964.1">
    <property type="nucleotide sequence ID" value="NZ_CP048113.1"/>
</dbReference>
<keyword evidence="6" id="KW-1185">Reference proteome</keyword>
<evidence type="ECO:0000313" key="5">
    <source>
        <dbReference type="EMBL" id="QHS59267.1"/>
    </source>
</evidence>
<dbReference type="SUPFAM" id="SSF46689">
    <property type="entry name" value="Homeodomain-like"/>
    <property type="match status" value="1"/>
</dbReference>
<gene>
    <name evidence="5" type="ORF">GWR21_06625</name>
</gene>
<dbReference type="PANTHER" id="PTHR46796">
    <property type="entry name" value="HTH-TYPE TRANSCRIPTIONAL ACTIVATOR RHAS-RELATED"/>
    <property type="match status" value="1"/>
</dbReference>
<dbReference type="InterPro" id="IPR009057">
    <property type="entry name" value="Homeodomain-like_sf"/>
</dbReference>
<evidence type="ECO:0000256" key="1">
    <source>
        <dbReference type="ARBA" id="ARBA00023015"/>
    </source>
</evidence>
<keyword evidence="1" id="KW-0805">Transcription regulation</keyword>
<evidence type="ECO:0000259" key="4">
    <source>
        <dbReference type="PROSITE" id="PS01124"/>
    </source>
</evidence>
<dbReference type="EMBL" id="CP048113">
    <property type="protein sequence ID" value="QHS59267.1"/>
    <property type="molecule type" value="Genomic_DNA"/>
</dbReference>
<dbReference type="Proteomes" id="UP000476411">
    <property type="component" value="Chromosome"/>
</dbReference>
<sequence>MSDNKPVQKISYSCYFNKTKDGEQFVSEHVFSYQVAGKFVMNDGEKEYVFHEGEFRLNKRNTLIKYIKYPPAEGEYKNIAVYLDQQTLRSFSEEYGFTSEKHVQTPPIISIRPHALLTNYMNSLQPYDQFAQPGNEILVSLKVKEAIALLLQTNPQLKDILFDLSEPGKIDLEGFMNKNFHFNVSLDRFSYLTGRSLSTFKRDFEKTFNASPGKWLQQKRLQEAYFRIKEKGAAPSDVYIDVGFEDLSHFSFAFKKMYGVAPSRI</sequence>
<reference evidence="5 6" key="1">
    <citation type="submission" date="2020-01" db="EMBL/GenBank/DDBJ databases">
        <title>Complete genome sequence of Chitinophaga sp. H33E-04 isolated from quinoa roots.</title>
        <authorList>
            <person name="Weon H.-Y."/>
            <person name="Lee S.A."/>
        </authorList>
    </citation>
    <scope>NUCLEOTIDE SEQUENCE [LARGE SCALE GENOMIC DNA]</scope>
    <source>
        <strain evidence="5 6">H33E-04</strain>
    </source>
</reference>
<keyword evidence="2" id="KW-0238">DNA-binding</keyword>
<dbReference type="PROSITE" id="PS01124">
    <property type="entry name" value="HTH_ARAC_FAMILY_2"/>
    <property type="match status" value="1"/>
</dbReference>
<feature type="domain" description="HTH araC/xylS-type" evidence="4">
    <location>
        <begin position="170"/>
        <end position="265"/>
    </location>
</feature>
<name>A0A6B9ZAS7_9BACT</name>
<dbReference type="Pfam" id="PF12833">
    <property type="entry name" value="HTH_18"/>
    <property type="match status" value="1"/>
</dbReference>
<dbReference type="Gene3D" id="1.10.10.60">
    <property type="entry name" value="Homeodomain-like"/>
    <property type="match status" value="1"/>
</dbReference>
<dbReference type="GO" id="GO:0003700">
    <property type="term" value="F:DNA-binding transcription factor activity"/>
    <property type="evidence" value="ECO:0007669"/>
    <property type="project" value="InterPro"/>
</dbReference>
<dbReference type="KEGG" id="chih:GWR21_06625"/>
<evidence type="ECO:0000256" key="2">
    <source>
        <dbReference type="ARBA" id="ARBA00023125"/>
    </source>
</evidence>
<dbReference type="AlphaFoldDB" id="A0A6B9ZAS7"/>
<dbReference type="Pfam" id="PF22200">
    <property type="entry name" value="ExsA_N"/>
    <property type="match status" value="1"/>
</dbReference>
<dbReference type="InterPro" id="IPR054015">
    <property type="entry name" value="ExsA-like_N"/>
</dbReference>
<proteinExistence type="predicted"/>
<dbReference type="SMART" id="SM00342">
    <property type="entry name" value="HTH_ARAC"/>
    <property type="match status" value="1"/>
</dbReference>
<dbReference type="InterPro" id="IPR018060">
    <property type="entry name" value="HTH_AraC"/>
</dbReference>
<keyword evidence="3" id="KW-0804">Transcription</keyword>
<evidence type="ECO:0000256" key="3">
    <source>
        <dbReference type="ARBA" id="ARBA00023163"/>
    </source>
</evidence>
<protein>
    <submittedName>
        <fullName evidence="5">Helix-turn-helix transcriptional regulator</fullName>
    </submittedName>
</protein>
<organism evidence="5 6">
    <name type="scientific">Chitinophaga agri</name>
    <dbReference type="NCBI Taxonomy" id="2703787"/>
    <lineage>
        <taxon>Bacteria</taxon>
        <taxon>Pseudomonadati</taxon>
        <taxon>Bacteroidota</taxon>
        <taxon>Chitinophagia</taxon>
        <taxon>Chitinophagales</taxon>
        <taxon>Chitinophagaceae</taxon>
        <taxon>Chitinophaga</taxon>
    </lineage>
</organism>
<evidence type="ECO:0000313" key="6">
    <source>
        <dbReference type="Proteomes" id="UP000476411"/>
    </source>
</evidence>
<accession>A0A6B9ZAS7</accession>
<dbReference type="GO" id="GO:0043565">
    <property type="term" value="F:sequence-specific DNA binding"/>
    <property type="evidence" value="ECO:0007669"/>
    <property type="project" value="InterPro"/>
</dbReference>
<dbReference type="InterPro" id="IPR050204">
    <property type="entry name" value="AraC_XylS_family_regulators"/>
</dbReference>